<organism evidence="1 2">
    <name type="scientific">Limosa lapponica baueri</name>
    <dbReference type="NCBI Taxonomy" id="1758121"/>
    <lineage>
        <taxon>Eukaryota</taxon>
        <taxon>Metazoa</taxon>
        <taxon>Chordata</taxon>
        <taxon>Craniata</taxon>
        <taxon>Vertebrata</taxon>
        <taxon>Euteleostomi</taxon>
        <taxon>Archelosauria</taxon>
        <taxon>Archosauria</taxon>
        <taxon>Dinosauria</taxon>
        <taxon>Saurischia</taxon>
        <taxon>Theropoda</taxon>
        <taxon>Coelurosauria</taxon>
        <taxon>Aves</taxon>
        <taxon>Neognathae</taxon>
        <taxon>Neoaves</taxon>
        <taxon>Charadriiformes</taxon>
        <taxon>Scolopacidae</taxon>
        <taxon>Limosa</taxon>
    </lineage>
</organism>
<dbReference type="EMBL" id="KZ505981">
    <property type="protein sequence ID" value="PKU42566.1"/>
    <property type="molecule type" value="Genomic_DNA"/>
</dbReference>
<proteinExistence type="predicted"/>
<reference evidence="2" key="2">
    <citation type="submission" date="2017-12" db="EMBL/GenBank/DDBJ databases">
        <title>Genome sequence of the Bar-tailed Godwit (Limosa lapponica baueri).</title>
        <authorList>
            <person name="Lima N.C.B."/>
            <person name="Parody-Merino A.M."/>
            <person name="Battley P.F."/>
            <person name="Fidler A.E."/>
            <person name="Prosdocimi F."/>
        </authorList>
    </citation>
    <scope>NUCLEOTIDE SEQUENCE [LARGE SCALE GENOMIC DNA]</scope>
</reference>
<accession>A0A2I0U923</accession>
<dbReference type="AlphaFoldDB" id="A0A2I0U923"/>
<gene>
    <name evidence="1" type="ORF">llap_7117</name>
</gene>
<name>A0A2I0U923_LIMLA</name>
<dbReference type="OrthoDB" id="1683831at2759"/>
<evidence type="ECO:0000313" key="1">
    <source>
        <dbReference type="EMBL" id="PKU42566.1"/>
    </source>
</evidence>
<sequence length="179" mass="20938">MIRGQEHLSYEDVLTELGLFSLEKRRLQGDLTVTFLYLKGTYRKVGERLFIRECSDKTRDSGFKVKGSRFRLHIRTKFFTVRMVRHWNRLPKEVMDPPSLKDIEVLEHVQRRATKLVRGLENKFYEERLKDLGLFNLEKRKLSGDLISLYLKGSCKEVGIGLFAQVTVDRTKGNGLKLC</sequence>
<dbReference type="Proteomes" id="UP000233556">
    <property type="component" value="Unassembled WGS sequence"/>
</dbReference>
<protein>
    <submittedName>
        <fullName evidence="1">Uncharacterized protein</fullName>
    </submittedName>
</protein>
<reference evidence="2" key="1">
    <citation type="submission" date="2017-11" db="EMBL/GenBank/DDBJ databases">
        <authorList>
            <person name="Lima N.C."/>
            <person name="Parody-Merino A.M."/>
            <person name="Battley P.F."/>
            <person name="Fidler A.E."/>
            <person name="Prosdocimi F."/>
        </authorList>
    </citation>
    <scope>NUCLEOTIDE SEQUENCE [LARGE SCALE GENOMIC DNA]</scope>
</reference>
<keyword evidence="2" id="KW-1185">Reference proteome</keyword>
<evidence type="ECO:0000313" key="2">
    <source>
        <dbReference type="Proteomes" id="UP000233556"/>
    </source>
</evidence>